<dbReference type="NCBIfam" id="TIGR00095">
    <property type="entry name" value="16S rRNA (guanine(966)-N(2))-methyltransferase RsmD"/>
    <property type="match status" value="1"/>
</dbReference>
<dbReference type="Proteomes" id="UP000070505">
    <property type="component" value="Unassembled WGS sequence"/>
</dbReference>
<dbReference type="CDD" id="cd02440">
    <property type="entry name" value="AdoMet_MTases"/>
    <property type="match status" value="1"/>
</dbReference>
<dbReference type="InterPro" id="IPR004398">
    <property type="entry name" value="RNA_MeTrfase_RsmD"/>
</dbReference>
<evidence type="ECO:0000313" key="4">
    <source>
        <dbReference type="Proteomes" id="UP000070505"/>
    </source>
</evidence>
<accession>A0A135ZBU0</accession>
<name>A0A135ZBU0_GARVA</name>
<dbReference type="SUPFAM" id="SSF53335">
    <property type="entry name" value="S-adenosyl-L-methionine-dependent methyltransferases"/>
    <property type="match status" value="1"/>
</dbReference>
<dbReference type="AlphaFoldDB" id="A0A135ZBU0"/>
<dbReference type="PANTHER" id="PTHR43542:SF1">
    <property type="entry name" value="METHYLTRANSFERASE"/>
    <property type="match status" value="1"/>
</dbReference>
<evidence type="ECO:0000313" key="3">
    <source>
        <dbReference type="EMBL" id="KXI19089.1"/>
    </source>
</evidence>
<gene>
    <name evidence="3" type="ORF">HMPREF3230_00080</name>
</gene>
<dbReference type="EMBL" id="LSRC01000004">
    <property type="protein sequence ID" value="KXI19089.1"/>
    <property type="molecule type" value="Genomic_DNA"/>
</dbReference>
<dbReference type="Pfam" id="PF03602">
    <property type="entry name" value="Cons_hypoth95"/>
    <property type="match status" value="1"/>
</dbReference>
<comment type="caution">
    <text evidence="3">The sequence shown here is derived from an EMBL/GenBank/DDBJ whole genome shotgun (WGS) entry which is preliminary data.</text>
</comment>
<sequence length="195" mass="21511">MRVISGRFKSMPLASAKSCTRPTTDRAKEAIFSRLDAWNVLENATVLDLFAGTGALGIEALSRGSCKLVSVEANSAAASLISKTAKLLRESAFWDDCLSMKVDSRNAEQFVRDYKGEAFQLIFIDPPYAYETSDCEKLLQCIIDNGVASVKSDTLIVLERSTRSVLPKLPQGWEIFDNRHYGETAVLFIQSSSVE</sequence>
<dbReference type="GO" id="GO:0031167">
    <property type="term" value="P:rRNA methylation"/>
    <property type="evidence" value="ECO:0007669"/>
    <property type="project" value="InterPro"/>
</dbReference>
<dbReference type="PATRIC" id="fig|2702.101.peg.79"/>
<dbReference type="InterPro" id="IPR002052">
    <property type="entry name" value="DNA_methylase_N6_adenine_CS"/>
</dbReference>
<dbReference type="RefSeq" id="WP_075523027.1">
    <property type="nucleotide sequence ID" value="NZ_KQ961850.1"/>
</dbReference>
<dbReference type="InterPro" id="IPR029063">
    <property type="entry name" value="SAM-dependent_MTases_sf"/>
</dbReference>
<proteinExistence type="predicted"/>
<keyword evidence="2 3" id="KW-0808">Transferase</keyword>
<keyword evidence="1 3" id="KW-0489">Methyltransferase</keyword>
<evidence type="ECO:0000256" key="1">
    <source>
        <dbReference type="ARBA" id="ARBA00022603"/>
    </source>
</evidence>
<evidence type="ECO:0000256" key="2">
    <source>
        <dbReference type="ARBA" id="ARBA00022679"/>
    </source>
</evidence>
<reference evidence="3 4" key="1">
    <citation type="submission" date="2016-02" db="EMBL/GenBank/DDBJ databases">
        <authorList>
            <person name="Wen L."/>
            <person name="He K."/>
            <person name="Yang H."/>
        </authorList>
    </citation>
    <scope>NUCLEOTIDE SEQUENCE [LARGE SCALE GENOMIC DNA]</scope>
    <source>
        <strain evidence="3 4">CMW7778B</strain>
    </source>
</reference>
<organism evidence="3 4">
    <name type="scientific">Gardnerella vaginalis</name>
    <dbReference type="NCBI Taxonomy" id="2702"/>
    <lineage>
        <taxon>Bacteria</taxon>
        <taxon>Bacillati</taxon>
        <taxon>Actinomycetota</taxon>
        <taxon>Actinomycetes</taxon>
        <taxon>Bifidobacteriales</taxon>
        <taxon>Bifidobacteriaceae</taxon>
        <taxon>Gardnerella</taxon>
    </lineage>
</organism>
<protein>
    <submittedName>
        <fullName evidence="3">RNA methyltransferase, RsmD family</fullName>
    </submittedName>
</protein>
<dbReference type="GO" id="GO:0003676">
    <property type="term" value="F:nucleic acid binding"/>
    <property type="evidence" value="ECO:0007669"/>
    <property type="project" value="InterPro"/>
</dbReference>
<dbReference type="PIRSF" id="PIRSF004553">
    <property type="entry name" value="CHP00095"/>
    <property type="match status" value="1"/>
</dbReference>
<dbReference type="GO" id="GO:0008168">
    <property type="term" value="F:methyltransferase activity"/>
    <property type="evidence" value="ECO:0007669"/>
    <property type="project" value="UniProtKB-KW"/>
</dbReference>
<dbReference type="PANTHER" id="PTHR43542">
    <property type="entry name" value="METHYLTRANSFERASE"/>
    <property type="match status" value="1"/>
</dbReference>
<dbReference type="Gene3D" id="3.40.50.150">
    <property type="entry name" value="Vaccinia Virus protein VP39"/>
    <property type="match status" value="1"/>
</dbReference>
<dbReference type="PROSITE" id="PS00092">
    <property type="entry name" value="N6_MTASE"/>
    <property type="match status" value="1"/>
</dbReference>